<protein>
    <recommendedName>
        <fullName evidence="5">branched-chain-amino-acid transaminase</fullName>
        <ecNumber evidence="5">2.6.1.42</ecNumber>
    </recommendedName>
</protein>
<dbReference type="InterPro" id="IPR050571">
    <property type="entry name" value="Class-IV_PLP-Dep_Aminotrnsfr"/>
</dbReference>
<comment type="similarity">
    <text evidence="4">Belongs to the class-IV pyridoxal-phosphate-dependent aminotransferase family.</text>
</comment>
<dbReference type="InterPro" id="IPR036038">
    <property type="entry name" value="Aminotransferase-like"/>
</dbReference>
<organism evidence="9 10">
    <name type="scientific">Rubrivirga litoralis</name>
    <dbReference type="NCBI Taxonomy" id="3075598"/>
    <lineage>
        <taxon>Bacteria</taxon>
        <taxon>Pseudomonadati</taxon>
        <taxon>Rhodothermota</taxon>
        <taxon>Rhodothermia</taxon>
        <taxon>Rhodothermales</taxon>
        <taxon>Rubricoccaceae</taxon>
        <taxon>Rubrivirga</taxon>
    </lineage>
</organism>
<evidence type="ECO:0000256" key="8">
    <source>
        <dbReference type="ARBA" id="ARBA00049229"/>
    </source>
</evidence>
<dbReference type="PANTHER" id="PTHR42743:SF11">
    <property type="entry name" value="AMINODEOXYCHORISMATE LYASE"/>
    <property type="match status" value="1"/>
</dbReference>
<keyword evidence="9" id="KW-0808">Transferase</keyword>
<keyword evidence="9" id="KW-0032">Aminotransferase</keyword>
<dbReference type="PANTHER" id="PTHR42743">
    <property type="entry name" value="AMINO-ACID AMINOTRANSFERASE"/>
    <property type="match status" value="1"/>
</dbReference>
<dbReference type="SUPFAM" id="SSF56752">
    <property type="entry name" value="D-aminoacid aminotransferase-like PLP-dependent enzymes"/>
    <property type="match status" value="1"/>
</dbReference>
<comment type="pathway">
    <text evidence="1">Amino-acid biosynthesis; L-isoleucine biosynthesis; L-isoleucine from 2-oxobutanoate: step 4/4.</text>
</comment>
<evidence type="ECO:0000256" key="1">
    <source>
        <dbReference type="ARBA" id="ARBA00004824"/>
    </source>
</evidence>
<dbReference type="Gene3D" id="3.30.470.10">
    <property type="match status" value="1"/>
</dbReference>
<comment type="catalytic activity">
    <reaction evidence="7">
        <text>L-isoleucine + 2-oxoglutarate = (S)-3-methyl-2-oxopentanoate + L-glutamate</text>
        <dbReference type="Rhea" id="RHEA:24801"/>
        <dbReference type="ChEBI" id="CHEBI:16810"/>
        <dbReference type="ChEBI" id="CHEBI:29985"/>
        <dbReference type="ChEBI" id="CHEBI:35146"/>
        <dbReference type="ChEBI" id="CHEBI:58045"/>
        <dbReference type="EC" id="2.6.1.42"/>
    </reaction>
</comment>
<comment type="pathway">
    <text evidence="2">Amino-acid biosynthesis; L-valine biosynthesis; L-valine from pyruvate: step 4/4.</text>
</comment>
<gene>
    <name evidence="9" type="ORF">RM540_02310</name>
</gene>
<accession>A0ABU3BMP3</accession>
<evidence type="ECO:0000256" key="5">
    <source>
        <dbReference type="ARBA" id="ARBA00013053"/>
    </source>
</evidence>
<keyword evidence="10" id="KW-1185">Reference proteome</keyword>
<sequence>MTAPPRLTETMRAEGGAVALLDLHLARLARSADALSYALDADAVRRAVEHAAVWAGRGGGEAAQIVRLTLGRGGDAEVETRPLDGRPLRLAWIDPEPLAEAGTALCQHKTTARAHYRARFDRALARGADEAVLVNAAGLVTEGTRTTVWAERGGWLLTPPLAAGGLAGVFRAHVLATDPRAAEADLTPDDLRNADRVLLTNAARGWMPVRLLPAPPGDGRGAG</sequence>
<reference evidence="9 10" key="1">
    <citation type="submission" date="2023-09" db="EMBL/GenBank/DDBJ databases">
        <authorList>
            <person name="Rey-Velasco X."/>
        </authorList>
    </citation>
    <scope>NUCLEOTIDE SEQUENCE [LARGE SCALE GENOMIC DNA]</scope>
    <source>
        <strain evidence="9 10">F394</strain>
    </source>
</reference>
<evidence type="ECO:0000256" key="2">
    <source>
        <dbReference type="ARBA" id="ARBA00004931"/>
    </source>
</evidence>
<comment type="catalytic activity">
    <reaction evidence="6">
        <text>L-valine + 2-oxoglutarate = 3-methyl-2-oxobutanoate + L-glutamate</text>
        <dbReference type="Rhea" id="RHEA:24813"/>
        <dbReference type="ChEBI" id="CHEBI:11851"/>
        <dbReference type="ChEBI" id="CHEBI:16810"/>
        <dbReference type="ChEBI" id="CHEBI:29985"/>
        <dbReference type="ChEBI" id="CHEBI:57762"/>
        <dbReference type="EC" id="2.6.1.42"/>
    </reaction>
</comment>
<evidence type="ECO:0000313" key="10">
    <source>
        <dbReference type="Proteomes" id="UP001267426"/>
    </source>
</evidence>
<dbReference type="InterPro" id="IPR001544">
    <property type="entry name" value="Aminotrans_IV"/>
</dbReference>
<proteinExistence type="inferred from homology"/>
<dbReference type="GO" id="GO:0008483">
    <property type="term" value="F:transaminase activity"/>
    <property type="evidence" value="ECO:0007669"/>
    <property type="project" value="UniProtKB-KW"/>
</dbReference>
<dbReference type="Pfam" id="PF01063">
    <property type="entry name" value="Aminotran_4"/>
    <property type="match status" value="1"/>
</dbReference>
<comment type="catalytic activity">
    <reaction evidence="8">
        <text>L-leucine + 2-oxoglutarate = 4-methyl-2-oxopentanoate + L-glutamate</text>
        <dbReference type="Rhea" id="RHEA:18321"/>
        <dbReference type="ChEBI" id="CHEBI:16810"/>
        <dbReference type="ChEBI" id="CHEBI:17865"/>
        <dbReference type="ChEBI" id="CHEBI:29985"/>
        <dbReference type="ChEBI" id="CHEBI:57427"/>
        <dbReference type="EC" id="2.6.1.42"/>
    </reaction>
</comment>
<dbReference type="Proteomes" id="UP001267426">
    <property type="component" value="Unassembled WGS sequence"/>
</dbReference>
<evidence type="ECO:0000256" key="3">
    <source>
        <dbReference type="ARBA" id="ARBA00005072"/>
    </source>
</evidence>
<evidence type="ECO:0000313" key="9">
    <source>
        <dbReference type="EMBL" id="MDT0630569.1"/>
    </source>
</evidence>
<dbReference type="RefSeq" id="WP_311661767.1">
    <property type="nucleotide sequence ID" value="NZ_JAVRHT010000003.1"/>
</dbReference>
<comment type="pathway">
    <text evidence="3">Amino-acid biosynthesis; L-leucine biosynthesis; L-leucine from 3-methyl-2-oxobutanoate: step 4/4.</text>
</comment>
<dbReference type="EC" id="2.6.1.42" evidence="5"/>
<comment type="caution">
    <text evidence="9">The sequence shown here is derived from an EMBL/GenBank/DDBJ whole genome shotgun (WGS) entry which is preliminary data.</text>
</comment>
<dbReference type="EMBL" id="JAVRHT010000003">
    <property type="protein sequence ID" value="MDT0630569.1"/>
    <property type="molecule type" value="Genomic_DNA"/>
</dbReference>
<dbReference type="InterPro" id="IPR043131">
    <property type="entry name" value="BCAT-like_N"/>
</dbReference>
<name>A0ABU3BMP3_9BACT</name>
<evidence type="ECO:0000256" key="6">
    <source>
        <dbReference type="ARBA" id="ARBA00048212"/>
    </source>
</evidence>
<dbReference type="Gene3D" id="3.20.10.10">
    <property type="entry name" value="D-amino Acid Aminotransferase, subunit A, domain 2"/>
    <property type="match status" value="1"/>
</dbReference>
<evidence type="ECO:0000256" key="7">
    <source>
        <dbReference type="ARBA" id="ARBA00048798"/>
    </source>
</evidence>
<dbReference type="InterPro" id="IPR043132">
    <property type="entry name" value="BCAT-like_C"/>
</dbReference>
<evidence type="ECO:0000256" key="4">
    <source>
        <dbReference type="ARBA" id="ARBA00009320"/>
    </source>
</evidence>